<comment type="caution">
    <text evidence="2">The sequence shown here is derived from an EMBL/GenBank/DDBJ whole genome shotgun (WGS) entry which is preliminary data.</text>
</comment>
<protein>
    <submittedName>
        <fullName evidence="2">Uncharacterized protein</fullName>
    </submittedName>
</protein>
<evidence type="ECO:0000256" key="1">
    <source>
        <dbReference type="SAM" id="MobiDB-lite"/>
    </source>
</evidence>
<sequence>MVLNSLYLKAREYEVERSNQMSKRDRRMAYNFCTILDQYILHTYIKTISTALCVTSNHKLCVSRKGQPTPAQLSQGFGPKRFRSIQERTAKATGVSRTTARAISDDHEASASSSTSRPAVNGPNKALKSKEHRLSSDDFDSSVIRQVIGCNMYDFHLIVLIVS</sequence>
<dbReference type="Proteomes" id="UP000299102">
    <property type="component" value="Unassembled WGS sequence"/>
</dbReference>
<accession>A0A4C2A0Q7</accession>
<dbReference type="AlphaFoldDB" id="A0A4C2A0Q7"/>
<proteinExistence type="predicted"/>
<gene>
    <name evidence="2" type="ORF">EVAR_95991_1</name>
</gene>
<organism evidence="2 3">
    <name type="scientific">Eumeta variegata</name>
    <name type="common">Bagworm moth</name>
    <name type="synonym">Eumeta japonica</name>
    <dbReference type="NCBI Taxonomy" id="151549"/>
    <lineage>
        <taxon>Eukaryota</taxon>
        <taxon>Metazoa</taxon>
        <taxon>Ecdysozoa</taxon>
        <taxon>Arthropoda</taxon>
        <taxon>Hexapoda</taxon>
        <taxon>Insecta</taxon>
        <taxon>Pterygota</taxon>
        <taxon>Neoptera</taxon>
        <taxon>Endopterygota</taxon>
        <taxon>Lepidoptera</taxon>
        <taxon>Glossata</taxon>
        <taxon>Ditrysia</taxon>
        <taxon>Tineoidea</taxon>
        <taxon>Psychidae</taxon>
        <taxon>Oiketicinae</taxon>
        <taxon>Eumeta</taxon>
    </lineage>
</organism>
<keyword evidence="3" id="KW-1185">Reference proteome</keyword>
<name>A0A4C2A0Q7_EUMVA</name>
<dbReference type="EMBL" id="BGZK01002315">
    <property type="protein sequence ID" value="GBP92854.1"/>
    <property type="molecule type" value="Genomic_DNA"/>
</dbReference>
<evidence type="ECO:0000313" key="3">
    <source>
        <dbReference type="Proteomes" id="UP000299102"/>
    </source>
</evidence>
<evidence type="ECO:0000313" key="2">
    <source>
        <dbReference type="EMBL" id="GBP92854.1"/>
    </source>
</evidence>
<reference evidence="2 3" key="1">
    <citation type="journal article" date="2019" name="Commun. Biol.">
        <title>The bagworm genome reveals a unique fibroin gene that provides high tensile strength.</title>
        <authorList>
            <person name="Kono N."/>
            <person name="Nakamura H."/>
            <person name="Ohtoshi R."/>
            <person name="Tomita M."/>
            <person name="Numata K."/>
            <person name="Arakawa K."/>
        </authorList>
    </citation>
    <scope>NUCLEOTIDE SEQUENCE [LARGE SCALE GENOMIC DNA]</scope>
</reference>
<feature type="region of interest" description="Disordered" evidence="1">
    <location>
        <begin position="88"/>
        <end position="133"/>
    </location>
</feature>